<keyword evidence="3" id="KW-1185">Reference proteome</keyword>
<feature type="domain" description="EGF-like" evidence="1">
    <location>
        <begin position="645"/>
        <end position="686"/>
    </location>
</feature>
<feature type="domain" description="EGF-like" evidence="1">
    <location>
        <begin position="539"/>
        <end position="584"/>
    </location>
</feature>
<dbReference type="SMART" id="SM00261">
    <property type="entry name" value="FU"/>
    <property type="match status" value="11"/>
</dbReference>
<feature type="domain" description="EGF-like" evidence="1">
    <location>
        <begin position="687"/>
        <end position="734"/>
    </location>
</feature>
<feature type="domain" description="EGF-like" evidence="1">
    <location>
        <begin position="331"/>
        <end position="369"/>
    </location>
</feature>
<dbReference type="SUPFAM" id="SSF52047">
    <property type="entry name" value="RNI-like"/>
    <property type="match status" value="1"/>
</dbReference>
<dbReference type="SMART" id="SM00181">
    <property type="entry name" value="EGF"/>
    <property type="match status" value="12"/>
</dbReference>
<feature type="domain" description="EGF-like" evidence="1">
    <location>
        <begin position="1383"/>
        <end position="1424"/>
    </location>
</feature>
<proteinExistence type="predicted"/>
<dbReference type="Proteomes" id="UP000054937">
    <property type="component" value="Unassembled WGS sequence"/>
</dbReference>
<dbReference type="PANTHER" id="PTHR15332">
    <property type="entry name" value="PROPROTEIN CONVERTASE SUBTILISIN_KEXIN TYPE 5-LIKE"/>
    <property type="match status" value="1"/>
</dbReference>
<gene>
    <name evidence="2" type="ORF">PPERSA_12760</name>
</gene>
<evidence type="ECO:0000259" key="1">
    <source>
        <dbReference type="SMART" id="SM00181"/>
    </source>
</evidence>
<feature type="domain" description="EGF-like" evidence="1">
    <location>
        <begin position="1207"/>
        <end position="1245"/>
    </location>
</feature>
<protein>
    <submittedName>
        <fullName evidence="2">Insulin-like growth factor binding protein, N-terminal</fullName>
    </submittedName>
</protein>
<dbReference type="InterPro" id="IPR000742">
    <property type="entry name" value="EGF"/>
</dbReference>
<dbReference type="InterPro" id="IPR006212">
    <property type="entry name" value="Furin_repeat"/>
</dbReference>
<feature type="domain" description="EGF-like" evidence="1">
    <location>
        <begin position="408"/>
        <end position="445"/>
    </location>
</feature>
<sequence length="1441" mass="165196">MNQINGDPQKSEWTTLSLIGCTNSEYDLTDIAQINAIQQCTNLTTLRIYIWGCLSEYPANLEQEFQNMTKLKHLVLGYENKSNTIQDLTFYNDNLDTFSFESSPQILNGNNDNLLKNFPNLNYFQIILQDVYDLQELDGGGDSSGMLPRYIENNIVKEINLYFKQNDFDDQDMTDFYKIFDSLQDRHLTHLNLQFKENHITDVSNLKSIMQGMEQLTHIYLYLMSNTYKNIVKDKLSIDGTYFAMENKGFCLSNYEQAKYYTLQGDQPECLNCLNQNCHSCKNQSSCEICRYSEPARIQPNCDCPDGYYDQNKLMNDQNYTCIQCQRVCATCSNPSICDTCVTSQAPRIQQTCVCPDKYYDNGIDNECQKCIEGCQICENNNNCITCENGYYLNSETICKKCPVKFQTCISPTIGIECQGLYRNDAPNCECKGGYFDDGENSDCVICDIQCETCQNQSNNCTKCAGNRENVPLCNCPFNYLENNEKICPKCNENCVECTENINNCSSCLPYQNRDINNSCECIYHYYEPTQSQDKICMECNYNCGTCVNEASNCTSCQGLFRQNNFPDCTCKEGYYDNGTADCQKCSFLCKTCSNIESCDTCINKKYIPELLCKIQWNGLLSEEGVDTQETKYYQPGKCAYKCQTCLTSSNLCLTCKIGKNRINNPPYCTCKDGYHDNNGQSVHCIKCSSNCLTCFDQNKCTSCKQMPNLHLNKFNTKCECKMGYKLNYKNECQKCLNYKNDCYLTCPNFLYQSDNTYTCEEKVFIFNSPLVFYGRQAQFESQMTILQNNLQKQNWVDLHIDGCSSNQGDLQNLNQISVISSCTNVKSLRIDIWNCPSTYPANFTKEFQNMTKLKELRISLQNNTQSIQNQTFYSDYIEEITLESSHTIIQEGIYNDLLANMPKLQYVIIIFFNKYELEELTYMTNAISFSSASKLQTKIQTKNNKQLLLRYGGADNGILPPFIENSVVKEIQLTYSSNNLVDSDMTDFHKIFDSLQGRNLTHLYIYINNNEINNVTALQNSFIGMDNLETIRIYMRNNLIQDPSQLIGTFNGLNNTIKNVYFRLDNNQFSNQIVYEDIFFPLSYYGKSIVNYYELYLNSTGKVGSIIQSNLQNQGSYLAISEEGYCLSDYTQAQYYKFDNKTNCFSCVNQNCHSCKNSDECYQCRYSDPARILPNCDCPDGYFEPQYSDLNNPDYFCQKCPRGCATCQNSDSCVNCLNSEVPRIEYTCNCPDYYYDDGINDECQQCIQGCKICENGRTCKTCEKGYYLNSSQRNIICLKCNHNCGSCQEKASQCESCQGLFRQDNLPECTCKKGYYDNGTPDCQLCPPLCLTCSNSESCDSCINQQYIPSTLCKQKWLGVLSEQNDQQTIYSFGECKKQCKTCKSSSSQCITCINGANRQNNPPYCTCKMGYHDYNGQTIDCHSIKTYFIILFWCLYSIC</sequence>
<name>A0A0V0QTK3_PSEPJ</name>
<feature type="domain" description="EGF-like" evidence="1">
    <location>
        <begin position="1287"/>
        <end position="1325"/>
    </location>
</feature>
<dbReference type="PANTHER" id="PTHR15332:SF175">
    <property type="entry name" value="PROPROTEIN CONVERTASE SUBTILISIN_KEXIN TYPE 5-LIKE"/>
    <property type="match status" value="1"/>
</dbReference>
<dbReference type="SUPFAM" id="SSF57184">
    <property type="entry name" value="Growth factor receptor domain"/>
    <property type="match status" value="5"/>
</dbReference>
<evidence type="ECO:0000313" key="3">
    <source>
        <dbReference type="Proteomes" id="UP000054937"/>
    </source>
</evidence>
<dbReference type="Gene3D" id="2.10.220.10">
    <property type="entry name" value="Hormone Receptor, Insulin-like Growth Factor Receptor 1, Chain A, domain 2"/>
    <property type="match status" value="4"/>
</dbReference>
<dbReference type="OMA" id="NQNCHSC"/>
<dbReference type="InParanoid" id="A0A0V0QTK3"/>
<feature type="domain" description="EGF-like" evidence="1">
    <location>
        <begin position="1246"/>
        <end position="1279"/>
    </location>
</feature>
<feature type="domain" description="EGF-like" evidence="1">
    <location>
        <begin position="280"/>
        <end position="323"/>
    </location>
</feature>
<dbReference type="OrthoDB" id="300641at2759"/>
<feature type="domain" description="EGF-like" evidence="1">
    <location>
        <begin position="370"/>
        <end position="400"/>
    </location>
</feature>
<dbReference type="EMBL" id="LDAU01000106">
    <property type="protein sequence ID" value="KRX05582.1"/>
    <property type="molecule type" value="Genomic_DNA"/>
</dbReference>
<reference evidence="2 3" key="1">
    <citation type="journal article" date="2015" name="Sci. Rep.">
        <title>Genome of the facultative scuticociliatosis pathogen Pseudocohnilembus persalinus provides insight into its virulence through horizontal gene transfer.</title>
        <authorList>
            <person name="Xiong J."/>
            <person name="Wang G."/>
            <person name="Cheng J."/>
            <person name="Tian M."/>
            <person name="Pan X."/>
            <person name="Warren A."/>
            <person name="Jiang C."/>
            <person name="Yuan D."/>
            <person name="Miao W."/>
        </authorList>
    </citation>
    <scope>NUCLEOTIDE SEQUENCE [LARGE SCALE GENOMIC DNA]</scope>
    <source>
        <strain evidence="2">36N120E</strain>
    </source>
</reference>
<feature type="domain" description="EGF-like" evidence="1">
    <location>
        <begin position="1155"/>
        <end position="1199"/>
    </location>
</feature>
<organism evidence="2 3">
    <name type="scientific">Pseudocohnilembus persalinus</name>
    <name type="common">Ciliate</name>
    <dbReference type="NCBI Taxonomy" id="266149"/>
    <lineage>
        <taxon>Eukaryota</taxon>
        <taxon>Sar</taxon>
        <taxon>Alveolata</taxon>
        <taxon>Ciliophora</taxon>
        <taxon>Intramacronucleata</taxon>
        <taxon>Oligohymenophorea</taxon>
        <taxon>Scuticociliatia</taxon>
        <taxon>Philasterida</taxon>
        <taxon>Pseudocohnilembidae</taxon>
        <taxon>Pseudocohnilembus</taxon>
    </lineage>
</organism>
<dbReference type="InterPro" id="IPR009030">
    <property type="entry name" value="Growth_fac_rcpt_cys_sf"/>
</dbReference>
<evidence type="ECO:0000313" key="2">
    <source>
        <dbReference type="EMBL" id="KRX05582.1"/>
    </source>
</evidence>
<comment type="caution">
    <text evidence="2">The sequence shown here is derived from an EMBL/GenBank/DDBJ whole genome shotgun (WGS) entry which is preliminary data.</text>
</comment>
<accession>A0A0V0QTK3</accession>